<feature type="region of interest" description="Disordered" evidence="1">
    <location>
        <begin position="1"/>
        <end position="80"/>
    </location>
</feature>
<accession>A0A7J5YTS0</accession>
<organism evidence="2 3">
    <name type="scientific">Dissostichus mawsoni</name>
    <name type="common">Antarctic cod</name>
    <dbReference type="NCBI Taxonomy" id="36200"/>
    <lineage>
        <taxon>Eukaryota</taxon>
        <taxon>Metazoa</taxon>
        <taxon>Chordata</taxon>
        <taxon>Craniata</taxon>
        <taxon>Vertebrata</taxon>
        <taxon>Euteleostomi</taxon>
        <taxon>Actinopterygii</taxon>
        <taxon>Neopterygii</taxon>
        <taxon>Teleostei</taxon>
        <taxon>Neoteleostei</taxon>
        <taxon>Acanthomorphata</taxon>
        <taxon>Eupercaria</taxon>
        <taxon>Perciformes</taxon>
        <taxon>Notothenioidei</taxon>
        <taxon>Nototheniidae</taxon>
        <taxon>Dissostichus</taxon>
    </lineage>
</organism>
<feature type="compositionally biased region" description="Low complexity" evidence="1">
    <location>
        <begin position="1"/>
        <end position="11"/>
    </location>
</feature>
<dbReference type="Proteomes" id="UP000518266">
    <property type="component" value="Unassembled WGS sequence"/>
</dbReference>
<keyword evidence="3" id="KW-1185">Reference proteome</keyword>
<evidence type="ECO:0000313" key="3">
    <source>
        <dbReference type="Proteomes" id="UP000518266"/>
    </source>
</evidence>
<dbReference type="EMBL" id="JAAKFY010000009">
    <property type="protein sequence ID" value="KAF3851857.1"/>
    <property type="molecule type" value="Genomic_DNA"/>
</dbReference>
<reference evidence="2 3" key="1">
    <citation type="submission" date="2020-03" db="EMBL/GenBank/DDBJ databases">
        <title>Dissostichus mawsoni Genome sequencing and assembly.</title>
        <authorList>
            <person name="Park H."/>
        </authorList>
    </citation>
    <scope>NUCLEOTIDE SEQUENCE [LARGE SCALE GENOMIC DNA]</scope>
    <source>
        <strain evidence="2">DM0001</strain>
        <tissue evidence="2">Muscle</tissue>
    </source>
</reference>
<evidence type="ECO:0000256" key="1">
    <source>
        <dbReference type="SAM" id="MobiDB-lite"/>
    </source>
</evidence>
<proteinExistence type="predicted"/>
<protein>
    <submittedName>
        <fullName evidence="2">Uncharacterized protein</fullName>
    </submittedName>
</protein>
<name>A0A7J5YTS0_DISMA</name>
<gene>
    <name evidence="2" type="ORF">F7725_005212</name>
</gene>
<dbReference type="AlphaFoldDB" id="A0A7J5YTS0"/>
<sequence length="80" mass="8497">MTFQSRRSSSSGKRRRAPRAPQSAGKKERGGTDRTPTPAVEPMEMCHQRGSLRSAGFKSVGMKGSPVSSGRPDSSAPLPP</sequence>
<evidence type="ECO:0000313" key="2">
    <source>
        <dbReference type="EMBL" id="KAF3851857.1"/>
    </source>
</evidence>
<comment type="caution">
    <text evidence="2">The sequence shown here is derived from an EMBL/GenBank/DDBJ whole genome shotgun (WGS) entry which is preliminary data.</text>
</comment>